<evidence type="ECO:0000256" key="1">
    <source>
        <dbReference type="ARBA" id="ARBA00004496"/>
    </source>
</evidence>
<dbReference type="AlphaFoldDB" id="A0A1I0TW03"/>
<protein>
    <submittedName>
        <fullName evidence="5">EspG family protein</fullName>
    </submittedName>
</protein>
<reference evidence="5 6" key="1">
    <citation type="submission" date="2016-10" db="EMBL/GenBank/DDBJ databases">
        <authorList>
            <person name="de Groot N.N."/>
        </authorList>
    </citation>
    <scope>NUCLEOTIDE SEQUENCE [LARGE SCALE GENOMIC DNA]</scope>
    <source>
        <strain evidence="5 6">DSM 44908</strain>
    </source>
</reference>
<keyword evidence="3" id="KW-0963">Cytoplasm</keyword>
<dbReference type="RefSeq" id="WP_082895065.1">
    <property type="nucleotide sequence ID" value="NZ_FOJN01000010.1"/>
</dbReference>
<keyword evidence="4" id="KW-0143">Chaperone</keyword>
<gene>
    <name evidence="5" type="ORF">SAMN05444374_11042</name>
</gene>
<evidence type="ECO:0000313" key="5">
    <source>
        <dbReference type="EMBL" id="SFA55922.1"/>
    </source>
</evidence>
<dbReference type="GeneID" id="85486484"/>
<dbReference type="EMBL" id="FOJN01000010">
    <property type="protein sequence ID" value="SFA55922.1"/>
    <property type="molecule type" value="Genomic_DNA"/>
</dbReference>
<organism evidence="5 6">
    <name type="scientific">Rhodococcoides kroppenstedtii</name>
    <dbReference type="NCBI Taxonomy" id="293050"/>
    <lineage>
        <taxon>Bacteria</taxon>
        <taxon>Bacillati</taxon>
        <taxon>Actinomycetota</taxon>
        <taxon>Actinomycetes</taxon>
        <taxon>Mycobacteriales</taxon>
        <taxon>Nocardiaceae</taxon>
        <taxon>Rhodococcoides</taxon>
    </lineage>
</organism>
<evidence type="ECO:0000256" key="3">
    <source>
        <dbReference type="ARBA" id="ARBA00022490"/>
    </source>
</evidence>
<comment type="similarity">
    <text evidence="2">Belongs to the EspG family.</text>
</comment>
<comment type="subcellular location">
    <subcellularLocation>
        <location evidence="1">Cytoplasm</location>
    </subcellularLocation>
</comment>
<proteinExistence type="inferred from homology"/>
<name>A0A1I0TW03_9NOCA</name>
<dbReference type="InterPro" id="IPR025734">
    <property type="entry name" value="EspG"/>
</dbReference>
<accession>A0A1I0TW03</accession>
<dbReference type="Proteomes" id="UP000182054">
    <property type="component" value="Unassembled WGS sequence"/>
</dbReference>
<evidence type="ECO:0000256" key="2">
    <source>
        <dbReference type="ARBA" id="ARBA00006411"/>
    </source>
</evidence>
<evidence type="ECO:0000313" key="6">
    <source>
        <dbReference type="Proteomes" id="UP000182054"/>
    </source>
</evidence>
<evidence type="ECO:0000256" key="4">
    <source>
        <dbReference type="ARBA" id="ARBA00023186"/>
    </source>
</evidence>
<dbReference type="Pfam" id="PF14011">
    <property type="entry name" value="ESX-1_EspG"/>
    <property type="match status" value="1"/>
</dbReference>
<sequence>MTARVFSPLAFEVLSAVVGRTRPPFPIVTAADDTVTDTAALAGRRRDALRALVAGDVVTGAATMDSTARHLTVCGVHVDGTRLRLRAAVRDTGAGAVLVVQQPDGVVTVDELSATALPSAVVGAIGGRAGDLPAATADRVAIEASSSAVRDRDDAATRVRSVLALPRTGIGDVVVGRLGDDPDGPLAADRSVRWIDTARGRYLLTSTATTLTVQPASPAATVALVRHLLTGPDREDDAVSPAPGGVRG</sequence>
<dbReference type="OrthoDB" id="4532341at2"/>